<comment type="caution">
    <text evidence="4">The sequence shown here is derived from an EMBL/GenBank/DDBJ whole genome shotgun (WGS) entry which is preliminary data.</text>
</comment>
<evidence type="ECO:0000313" key="4">
    <source>
        <dbReference type="EMBL" id="MEX5727425.1"/>
    </source>
</evidence>
<gene>
    <name evidence="4" type="ORF">Ga0609869_000778</name>
</gene>
<dbReference type="InterPro" id="IPR006094">
    <property type="entry name" value="Oxid_FAD_bind_N"/>
</dbReference>
<name>A0ABV3XQ28_9RHOB</name>
<dbReference type="InterPro" id="IPR016169">
    <property type="entry name" value="FAD-bd_PCMH_sub2"/>
</dbReference>
<sequence length="377" mass="38148">MMRPETEAELAELVAGAGGPLRVVGGGTRPIGAPVAGEALSVAGLAGVTLYEPGALTLVARAGTPLAEIEAALAAENQRLAFEPMDHRALLGTEGAPTVGGAVAVNASGPRRVQAGACRDALIGVRFVDGRGVAIKNGGRVMKNVTGYDLVKLMAGSHGTLGILSEVSLKVLPDVEAAATVTVSELDDARAVAAMAAGLGTPFEVSAAAHLPAPVAGTARTHFRLEGFGASVAYRAGRLCDALAPFGAAETETDAGRVADLWAGIRDVRPFAGSGGDVWRLSVKPSDAPGLVARLPEGARAIYDWGGGLVWAEVAPGTDLRAALGAFAGHATLIRAREATRAALPVFHPEPAPLAAIAKGLRAQFDPRGILNPGVMG</sequence>
<dbReference type="EMBL" id="JBEHHI010000001">
    <property type="protein sequence ID" value="MEX5727425.1"/>
    <property type="molecule type" value="Genomic_DNA"/>
</dbReference>
<dbReference type="PANTHER" id="PTHR11748">
    <property type="entry name" value="D-LACTATE DEHYDROGENASE"/>
    <property type="match status" value="1"/>
</dbReference>
<proteinExistence type="predicted"/>
<evidence type="ECO:0000256" key="1">
    <source>
        <dbReference type="ARBA" id="ARBA00022630"/>
    </source>
</evidence>
<dbReference type="InterPro" id="IPR016164">
    <property type="entry name" value="FAD-linked_Oxase-like_C"/>
</dbReference>
<dbReference type="PROSITE" id="PS51387">
    <property type="entry name" value="FAD_PCMH"/>
    <property type="match status" value="1"/>
</dbReference>
<dbReference type="Proteomes" id="UP001560019">
    <property type="component" value="Unassembled WGS sequence"/>
</dbReference>
<keyword evidence="5" id="KW-1185">Reference proteome</keyword>
<evidence type="ECO:0000313" key="5">
    <source>
        <dbReference type="Proteomes" id="UP001560019"/>
    </source>
</evidence>
<evidence type="ECO:0000259" key="3">
    <source>
        <dbReference type="PROSITE" id="PS51387"/>
    </source>
</evidence>
<dbReference type="PANTHER" id="PTHR11748:SF103">
    <property type="entry name" value="GLYCOLATE OXIDASE SUBUNIT GLCE"/>
    <property type="match status" value="1"/>
</dbReference>
<dbReference type="SUPFAM" id="SSF55103">
    <property type="entry name" value="FAD-linked oxidases, C-terminal domain"/>
    <property type="match status" value="1"/>
</dbReference>
<dbReference type="InterPro" id="IPR016166">
    <property type="entry name" value="FAD-bd_PCMH"/>
</dbReference>
<accession>A0ABV3XQ28</accession>
<dbReference type="SUPFAM" id="SSF56176">
    <property type="entry name" value="FAD-binding/transporter-associated domain-like"/>
    <property type="match status" value="1"/>
</dbReference>
<reference evidence="4 5" key="1">
    <citation type="submission" date="2024-06" db="EMBL/GenBank/DDBJ databases">
        <title>Genome of Rhodovulum iodosum, a marine photoferrotroph.</title>
        <authorList>
            <person name="Bianchini G."/>
            <person name="Nikeleit V."/>
            <person name="Kappler A."/>
            <person name="Bryce C."/>
            <person name="Sanchez-Baracaldo P."/>
        </authorList>
    </citation>
    <scope>NUCLEOTIDE SEQUENCE [LARGE SCALE GENOMIC DNA]</scope>
    <source>
        <strain evidence="4 5">UT/N1</strain>
    </source>
</reference>
<keyword evidence="1" id="KW-0285">Flavoprotein</keyword>
<dbReference type="InterPro" id="IPR036318">
    <property type="entry name" value="FAD-bd_PCMH-like_sf"/>
</dbReference>
<organism evidence="4 5">
    <name type="scientific">Rhodovulum iodosum</name>
    <dbReference type="NCBI Taxonomy" id="68291"/>
    <lineage>
        <taxon>Bacteria</taxon>
        <taxon>Pseudomonadati</taxon>
        <taxon>Pseudomonadota</taxon>
        <taxon>Alphaproteobacteria</taxon>
        <taxon>Rhodobacterales</taxon>
        <taxon>Paracoccaceae</taxon>
        <taxon>Rhodovulum</taxon>
    </lineage>
</organism>
<protein>
    <submittedName>
        <fullName evidence="4">Glycolate oxidase FAD binding subunit</fullName>
    </submittedName>
</protein>
<evidence type="ECO:0000256" key="2">
    <source>
        <dbReference type="ARBA" id="ARBA00022827"/>
    </source>
</evidence>
<dbReference type="Gene3D" id="3.30.465.10">
    <property type="match status" value="1"/>
</dbReference>
<feature type="domain" description="FAD-binding PCMH-type" evidence="3">
    <location>
        <begin position="1"/>
        <end position="174"/>
    </location>
</feature>
<dbReference type="Pfam" id="PF01565">
    <property type="entry name" value="FAD_binding_4"/>
    <property type="match status" value="1"/>
</dbReference>
<keyword evidence="2" id="KW-0274">FAD</keyword>